<feature type="binding site" evidence="11">
    <location>
        <begin position="68"/>
        <end position="69"/>
    </location>
    <ligand>
        <name>FAD</name>
        <dbReference type="ChEBI" id="CHEBI:57692"/>
    </ligand>
</feature>
<keyword evidence="7" id="KW-0249">Electron transport</keyword>
<evidence type="ECO:0000256" key="5">
    <source>
        <dbReference type="ARBA" id="ARBA00022723"/>
    </source>
</evidence>
<dbReference type="Gene3D" id="2.40.30.10">
    <property type="entry name" value="Translation factors"/>
    <property type="match status" value="1"/>
</dbReference>
<proteinExistence type="inferred from homology"/>
<keyword evidence="4 12" id="KW-0001">2Fe-2S</keyword>
<keyword evidence="8 12" id="KW-0408">Iron</keyword>
<dbReference type="EMBL" id="JAVDTR010000003">
    <property type="protein sequence ID" value="MDR6722791.1"/>
    <property type="molecule type" value="Genomic_DNA"/>
</dbReference>
<dbReference type="InterPro" id="IPR017938">
    <property type="entry name" value="Riboflavin_synthase-like_b-brl"/>
</dbReference>
<dbReference type="PIRSF" id="PIRSF006816">
    <property type="entry name" value="Cyc3_hyd_g"/>
    <property type="match status" value="1"/>
</dbReference>
<keyword evidence="5 12" id="KW-0479">Metal-binding</keyword>
<dbReference type="InterPro" id="IPR017927">
    <property type="entry name" value="FAD-bd_FR_type"/>
</dbReference>
<dbReference type="Pfam" id="PF10418">
    <property type="entry name" value="DHODB_Fe-S_bind"/>
    <property type="match status" value="1"/>
</dbReference>
<dbReference type="InterPro" id="IPR039261">
    <property type="entry name" value="FNR_nucleotide-bd"/>
</dbReference>
<evidence type="ECO:0000256" key="8">
    <source>
        <dbReference type="ARBA" id="ARBA00023004"/>
    </source>
</evidence>
<gene>
    <name evidence="14" type="ORF">J2W91_001243</name>
</gene>
<comment type="caution">
    <text evidence="14">The sequence shown here is derived from an EMBL/GenBank/DDBJ whole genome shotgun (WGS) entry which is preliminary data.</text>
</comment>
<evidence type="ECO:0000256" key="11">
    <source>
        <dbReference type="PIRSR" id="PIRSR006816-1"/>
    </source>
</evidence>
<evidence type="ECO:0000256" key="10">
    <source>
        <dbReference type="ARBA" id="ARBA00034078"/>
    </source>
</evidence>
<evidence type="ECO:0000313" key="14">
    <source>
        <dbReference type="EMBL" id="MDR6722791.1"/>
    </source>
</evidence>
<evidence type="ECO:0000256" key="1">
    <source>
        <dbReference type="ARBA" id="ARBA00006422"/>
    </source>
</evidence>
<comment type="cofactor">
    <cofactor evidence="11">
        <name>FAD</name>
        <dbReference type="ChEBI" id="CHEBI:57692"/>
    </cofactor>
    <text evidence="11">Binds 1 FAD per subunit.</text>
</comment>
<evidence type="ECO:0000256" key="7">
    <source>
        <dbReference type="ARBA" id="ARBA00022982"/>
    </source>
</evidence>
<evidence type="ECO:0000256" key="2">
    <source>
        <dbReference type="ARBA" id="ARBA00022448"/>
    </source>
</evidence>
<keyword evidence="3 11" id="KW-0285">Flavoprotein</keyword>
<accession>A0AAP5H2K8</accession>
<dbReference type="AlphaFoldDB" id="A0AAP5H2K8"/>
<keyword evidence="9 12" id="KW-0411">Iron-sulfur</keyword>
<comment type="cofactor">
    <cofactor evidence="12">
        <name>[2Fe-2S] cluster</name>
        <dbReference type="ChEBI" id="CHEBI:190135"/>
    </cofactor>
    <text evidence="12">Binds 1 [2Fe-2S] cluster per subunit.</text>
</comment>
<dbReference type="NCBIfam" id="NF000798">
    <property type="entry name" value="PRK00054.1-3"/>
    <property type="match status" value="1"/>
</dbReference>
<dbReference type="GO" id="GO:0050660">
    <property type="term" value="F:flavin adenine dinucleotide binding"/>
    <property type="evidence" value="ECO:0007669"/>
    <property type="project" value="InterPro"/>
</dbReference>
<evidence type="ECO:0000259" key="13">
    <source>
        <dbReference type="PROSITE" id="PS51384"/>
    </source>
</evidence>
<comment type="similarity">
    <text evidence="1">Belongs to the PyrK family.</text>
</comment>
<evidence type="ECO:0000256" key="12">
    <source>
        <dbReference type="PIRSR" id="PIRSR006816-2"/>
    </source>
</evidence>
<dbReference type="InterPro" id="IPR019480">
    <property type="entry name" value="Dihydroorotate_DH_Fe-S-bd"/>
</dbReference>
<feature type="domain" description="FAD-binding FR-type" evidence="13">
    <location>
        <begin position="1"/>
        <end position="93"/>
    </location>
</feature>
<dbReference type="Proteomes" id="UP001254832">
    <property type="component" value="Unassembled WGS sequence"/>
</dbReference>
<dbReference type="CDD" id="cd06218">
    <property type="entry name" value="DHOD_e_trans"/>
    <property type="match status" value="1"/>
</dbReference>
<dbReference type="InterPro" id="IPR050353">
    <property type="entry name" value="PyrK_electron_transfer"/>
</dbReference>
<organism evidence="14 15">
    <name type="scientific">Paenibacillus amylolyticus</name>
    <dbReference type="NCBI Taxonomy" id="1451"/>
    <lineage>
        <taxon>Bacteria</taxon>
        <taxon>Bacillati</taxon>
        <taxon>Bacillota</taxon>
        <taxon>Bacilli</taxon>
        <taxon>Bacillales</taxon>
        <taxon>Paenibacillaceae</taxon>
        <taxon>Paenibacillus</taxon>
    </lineage>
</organism>
<feature type="binding site" evidence="12">
    <location>
        <position position="196"/>
    </location>
    <ligand>
        <name>[2Fe-2S] cluster</name>
        <dbReference type="ChEBI" id="CHEBI:190135"/>
    </ligand>
</feature>
<feature type="binding site" evidence="12">
    <location>
        <position position="216"/>
    </location>
    <ligand>
        <name>[2Fe-2S] cluster</name>
        <dbReference type="ChEBI" id="CHEBI:190135"/>
    </ligand>
</feature>
<evidence type="ECO:0000313" key="15">
    <source>
        <dbReference type="Proteomes" id="UP001254832"/>
    </source>
</evidence>
<dbReference type="SUPFAM" id="SSF63380">
    <property type="entry name" value="Riboflavin synthase domain-like"/>
    <property type="match status" value="1"/>
</dbReference>
<evidence type="ECO:0000256" key="6">
    <source>
        <dbReference type="ARBA" id="ARBA00022827"/>
    </source>
</evidence>
<evidence type="ECO:0000256" key="4">
    <source>
        <dbReference type="ARBA" id="ARBA00022714"/>
    </source>
</evidence>
<dbReference type="PANTHER" id="PTHR43513:SF3">
    <property type="entry name" value="DIHYDROOROTATE DEHYDROGENASE B (NAD(+)), ELECTRON TRANSFER SUBUNIT-RELATED"/>
    <property type="match status" value="1"/>
</dbReference>
<feature type="binding site" evidence="11">
    <location>
        <begin position="46"/>
        <end position="49"/>
    </location>
    <ligand>
        <name>FAD</name>
        <dbReference type="ChEBI" id="CHEBI:57692"/>
    </ligand>
</feature>
<sequence length="235" mass="25499">MAMAMIISNEALAPQIYVMKVQGTYKGKMGQFYMLRSGMSYPLLPRPISIYDIGEHDISFLYRVVGEGTRQLSKLLPGQEIKLEGPFGNGFPQVEGSLALIGGGMGTAPLLLAAKHYPHAHVYLGFAEQSFGVEAFQAVSASVQVKVGGSIVELVNPAHYKYMFSCGPTLMLQALALQTVGTSSRLYISTERHMACGIGACLGCTIRTRTGNRRVCKEGPVFPVEEVEFDDLHGM</sequence>
<comment type="cofactor">
    <cofactor evidence="10">
        <name>[2Fe-2S] cluster</name>
        <dbReference type="ChEBI" id="CHEBI:190135"/>
    </cofactor>
</comment>
<dbReference type="InterPro" id="IPR012165">
    <property type="entry name" value="Cyt_c3_hydrogenase_gsu"/>
</dbReference>
<dbReference type="Gene3D" id="2.10.240.10">
    <property type="entry name" value="Dihydroorotate dehydrogenase, electron transfer subunit"/>
    <property type="match status" value="1"/>
</dbReference>
<dbReference type="SUPFAM" id="SSF52343">
    <property type="entry name" value="Ferredoxin reductase-like, C-terminal NADP-linked domain"/>
    <property type="match status" value="1"/>
</dbReference>
<reference evidence="14" key="1">
    <citation type="submission" date="2023-07" db="EMBL/GenBank/DDBJ databases">
        <title>Sorghum-associated microbial communities from plants grown in Nebraska, USA.</title>
        <authorList>
            <person name="Schachtman D."/>
        </authorList>
    </citation>
    <scope>NUCLEOTIDE SEQUENCE</scope>
    <source>
        <strain evidence="14">BE80</strain>
    </source>
</reference>
<dbReference type="InterPro" id="IPR037117">
    <property type="entry name" value="Dihydroorotate_DH_ele_sf"/>
</dbReference>
<feature type="binding site" evidence="12">
    <location>
        <position position="204"/>
    </location>
    <ligand>
        <name>[2Fe-2S] cluster</name>
        <dbReference type="ChEBI" id="CHEBI:190135"/>
    </ligand>
</feature>
<dbReference type="PROSITE" id="PS51384">
    <property type="entry name" value="FAD_FR"/>
    <property type="match status" value="1"/>
</dbReference>
<keyword evidence="2" id="KW-0813">Transport</keyword>
<dbReference type="GO" id="GO:0016491">
    <property type="term" value="F:oxidoreductase activity"/>
    <property type="evidence" value="ECO:0007669"/>
    <property type="project" value="InterPro"/>
</dbReference>
<feature type="binding site" evidence="11">
    <location>
        <begin position="61"/>
        <end position="63"/>
    </location>
    <ligand>
        <name>FAD</name>
        <dbReference type="ChEBI" id="CHEBI:57692"/>
    </ligand>
</feature>
<keyword evidence="6 11" id="KW-0274">FAD</keyword>
<evidence type="ECO:0000256" key="3">
    <source>
        <dbReference type="ARBA" id="ARBA00022630"/>
    </source>
</evidence>
<dbReference type="GO" id="GO:0006221">
    <property type="term" value="P:pyrimidine nucleotide biosynthetic process"/>
    <property type="evidence" value="ECO:0007669"/>
    <property type="project" value="InterPro"/>
</dbReference>
<protein>
    <submittedName>
        <fullName evidence="14">Dihydroorotate dehydrogenase electron transfer subunit</fullName>
    </submittedName>
</protein>
<name>A0AAP5H2K8_PAEAM</name>
<dbReference type="PANTHER" id="PTHR43513">
    <property type="entry name" value="DIHYDROOROTATE DEHYDROGENASE B (NAD(+)), ELECTRON TRANSFER SUBUNIT"/>
    <property type="match status" value="1"/>
</dbReference>
<feature type="binding site" evidence="12">
    <location>
        <position position="201"/>
    </location>
    <ligand>
        <name>[2Fe-2S] cluster</name>
        <dbReference type="ChEBI" id="CHEBI:190135"/>
    </ligand>
</feature>
<dbReference type="GO" id="GO:0046872">
    <property type="term" value="F:metal ion binding"/>
    <property type="evidence" value="ECO:0007669"/>
    <property type="project" value="UniProtKB-KW"/>
</dbReference>
<evidence type="ECO:0000256" key="9">
    <source>
        <dbReference type="ARBA" id="ARBA00023014"/>
    </source>
</evidence>
<dbReference type="GO" id="GO:0051537">
    <property type="term" value="F:2 iron, 2 sulfur cluster binding"/>
    <property type="evidence" value="ECO:0007669"/>
    <property type="project" value="UniProtKB-KW"/>
</dbReference>